<evidence type="ECO:0000313" key="1">
    <source>
        <dbReference type="EMBL" id="KAK3605372.1"/>
    </source>
</evidence>
<dbReference type="AlphaFoldDB" id="A0AAE0W9G4"/>
<comment type="caution">
    <text evidence="1">The sequence shown here is derived from an EMBL/GenBank/DDBJ whole genome shotgun (WGS) entry which is preliminary data.</text>
</comment>
<organism evidence="1 2">
    <name type="scientific">Potamilus streckersoni</name>
    <dbReference type="NCBI Taxonomy" id="2493646"/>
    <lineage>
        <taxon>Eukaryota</taxon>
        <taxon>Metazoa</taxon>
        <taxon>Spiralia</taxon>
        <taxon>Lophotrochozoa</taxon>
        <taxon>Mollusca</taxon>
        <taxon>Bivalvia</taxon>
        <taxon>Autobranchia</taxon>
        <taxon>Heteroconchia</taxon>
        <taxon>Palaeoheterodonta</taxon>
        <taxon>Unionida</taxon>
        <taxon>Unionoidea</taxon>
        <taxon>Unionidae</taxon>
        <taxon>Ambleminae</taxon>
        <taxon>Lampsilini</taxon>
        <taxon>Potamilus</taxon>
    </lineage>
</organism>
<reference evidence="1" key="1">
    <citation type="journal article" date="2021" name="Genome Biol. Evol.">
        <title>A High-Quality Reference Genome for a Parasitic Bivalve with Doubly Uniparental Inheritance (Bivalvia: Unionida).</title>
        <authorList>
            <person name="Smith C.H."/>
        </authorList>
    </citation>
    <scope>NUCLEOTIDE SEQUENCE</scope>
    <source>
        <strain evidence="1">CHS0354</strain>
    </source>
</reference>
<dbReference type="Proteomes" id="UP001195483">
    <property type="component" value="Unassembled WGS sequence"/>
</dbReference>
<reference evidence="1" key="3">
    <citation type="submission" date="2023-05" db="EMBL/GenBank/DDBJ databases">
        <authorList>
            <person name="Smith C.H."/>
        </authorList>
    </citation>
    <scope>NUCLEOTIDE SEQUENCE</scope>
    <source>
        <strain evidence="1">CHS0354</strain>
        <tissue evidence="1">Mantle</tissue>
    </source>
</reference>
<reference evidence="1" key="2">
    <citation type="journal article" date="2021" name="Genome Biol. Evol.">
        <title>Developing a high-quality reference genome for a parasitic bivalve with doubly uniparental inheritance (Bivalvia: Unionida).</title>
        <authorList>
            <person name="Smith C.H."/>
        </authorList>
    </citation>
    <scope>NUCLEOTIDE SEQUENCE</scope>
    <source>
        <strain evidence="1">CHS0354</strain>
        <tissue evidence="1">Mantle</tissue>
    </source>
</reference>
<name>A0AAE0W9G4_9BIVA</name>
<accession>A0AAE0W9G4</accession>
<evidence type="ECO:0000313" key="2">
    <source>
        <dbReference type="Proteomes" id="UP001195483"/>
    </source>
</evidence>
<protein>
    <submittedName>
        <fullName evidence="1">Uncharacterized protein</fullName>
    </submittedName>
</protein>
<keyword evidence="2" id="KW-1185">Reference proteome</keyword>
<gene>
    <name evidence="1" type="ORF">CHS0354_040964</name>
</gene>
<dbReference type="EMBL" id="JAEAOA010002343">
    <property type="protein sequence ID" value="KAK3605372.1"/>
    <property type="molecule type" value="Genomic_DNA"/>
</dbReference>
<proteinExistence type="predicted"/>
<sequence length="171" mass="19158">MREKEGKRTVMFRNFDDAIIDDVAVPMWCRAKGKFDSLVYLGALGKFDSLVYLRALGKFDILTNFKVCIINNITKTQYEQEAETEWGIIEEARKIIANTRPACAAAIRRGFAPTAIKATNNHPDGGCTTLMMILFGLFSDVIDVNETKVGHLCDKLAACKKTHQTFTTVRC</sequence>